<dbReference type="InterPro" id="IPR007156">
    <property type="entry name" value="MamQ_LemA"/>
</dbReference>
<evidence type="ECO:0000256" key="2">
    <source>
        <dbReference type="ARBA" id="ARBA00008854"/>
    </source>
</evidence>
<dbReference type="Gene3D" id="1.20.1440.20">
    <property type="entry name" value="LemA-like domain"/>
    <property type="match status" value="1"/>
</dbReference>
<dbReference type="GO" id="GO:0016020">
    <property type="term" value="C:membrane"/>
    <property type="evidence" value="ECO:0007669"/>
    <property type="project" value="UniProtKB-SubCell"/>
</dbReference>
<dbReference type="InterPro" id="IPR023353">
    <property type="entry name" value="LemA-like_dom_sf"/>
</dbReference>
<keyword evidence="3 7" id="KW-0812">Transmembrane</keyword>
<evidence type="ECO:0000313" key="9">
    <source>
        <dbReference type="Proteomes" id="UP000199488"/>
    </source>
</evidence>
<proteinExistence type="inferred from homology"/>
<dbReference type="PANTHER" id="PTHR34478">
    <property type="entry name" value="PROTEIN LEMA"/>
    <property type="match status" value="1"/>
</dbReference>
<dbReference type="Pfam" id="PF04011">
    <property type="entry name" value="LemA"/>
    <property type="match status" value="1"/>
</dbReference>
<protein>
    <submittedName>
        <fullName evidence="8">LemA protein</fullName>
    </submittedName>
</protein>
<dbReference type="OrthoDB" id="9804152at2"/>
<evidence type="ECO:0000256" key="6">
    <source>
        <dbReference type="SAM" id="MobiDB-lite"/>
    </source>
</evidence>
<keyword evidence="5 7" id="KW-0472">Membrane</keyword>
<evidence type="ECO:0000256" key="5">
    <source>
        <dbReference type="ARBA" id="ARBA00023136"/>
    </source>
</evidence>
<comment type="similarity">
    <text evidence="2">Belongs to the LemA family.</text>
</comment>
<dbReference type="PANTHER" id="PTHR34478:SF2">
    <property type="entry name" value="MEMBRANE PROTEIN"/>
    <property type="match status" value="1"/>
</dbReference>
<name>A0A1H2SBF2_9BACI</name>
<feature type="transmembrane region" description="Helical" evidence="7">
    <location>
        <begin position="6"/>
        <end position="26"/>
    </location>
</feature>
<feature type="region of interest" description="Disordered" evidence="6">
    <location>
        <begin position="166"/>
        <end position="189"/>
    </location>
</feature>
<keyword evidence="9" id="KW-1185">Reference proteome</keyword>
<dbReference type="EMBL" id="FNNC01000001">
    <property type="protein sequence ID" value="SDW28910.1"/>
    <property type="molecule type" value="Genomic_DNA"/>
</dbReference>
<feature type="compositionally biased region" description="Polar residues" evidence="6">
    <location>
        <begin position="171"/>
        <end position="189"/>
    </location>
</feature>
<keyword evidence="4 7" id="KW-1133">Transmembrane helix</keyword>
<dbReference type="Proteomes" id="UP000199488">
    <property type="component" value="Unassembled WGS sequence"/>
</dbReference>
<evidence type="ECO:0000256" key="7">
    <source>
        <dbReference type="SAM" id="Phobius"/>
    </source>
</evidence>
<evidence type="ECO:0000256" key="4">
    <source>
        <dbReference type="ARBA" id="ARBA00022989"/>
    </source>
</evidence>
<gene>
    <name evidence="8" type="ORF">SAMN05421781_1100</name>
</gene>
<reference evidence="8 9" key="1">
    <citation type="submission" date="2016-10" db="EMBL/GenBank/DDBJ databases">
        <authorList>
            <person name="de Groot N.N."/>
        </authorList>
    </citation>
    <scope>NUCLEOTIDE SEQUENCE [LARGE SCALE GENOMIC DNA]</scope>
    <source>
        <strain evidence="8 9">DSM 23126</strain>
    </source>
</reference>
<dbReference type="SUPFAM" id="SSF140478">
    <property type="entry name" value="LemA-like"/>
    <property type="match status" value="1"/>
</dbReference>
<evidence type="ECO:0000256" key="1">
    <source>
        <dbReference type="ARBA" id="ARBA00004167"/>
    </source>
</evidence>
<comment type="subcellular location">
    <subcellularLocation>
        <location evidence="1">Membrane</location>
        <topology evidence="1">Single-pass membrane protein</topology>
    </subcellularLocation>
</comment>
<dbReference type="RefSeq" id="WP_091612134.1">
    <property type="nucleotide sequence ID" value="NZ_FNNC01000001.1"/>
</dbReference>
<dbReference type="AlphaFoldDB" id="A0A1H2SBF2"/>
<dbReference type="STRING" id="1122204.SAMN05421781_1100"/>
<evidence type="ECO:0000256" key="3">
    <source>
        <dbReference type="ARBA" id="ARBA00022692"/>
    </source>
</evidence>
<sequence>MSIFGIILGIVIVTAIISWIIGYNALIKYLNWVEESWTQVEFQLHRRMNLIPDFVESAQKAWRHKQDELETLVQYRSEALSPESSRQEQLHINSRIEDNLHEVFDASMPDDKQLQSELKSMREQFDDAQNKIIHSSSVYNNTIDKYNTKISSFPVKFVAELHHFKTRNPLPGQSSAPGSSAETKAETSV</sequence>
<organism evidence="8 9">
    <name type="scientific">Marinococcus luteus</name>
    <dbReference type="NCBI Taxonomy" id="1122204"/>
    <lineage>
        <taxon>Bacteria</taxon>
        <taxon>Bacillati</taxon>
        <taxon>Bacillota</taxon>
        <taxon>Bacilli</taxon>
        <taxon>Bacillales</taxon>
        <taxon>Bacillaceae</taxon>
        <taxon>Marinococcus</taxon>
    </lineage>
</organism>
<accession>A0A1H2SBF2</accession>
<evidence type="ECO:0000313" key="8">
    <source>
        <dbReference type="EMBL" id="SDW28910.1"/>
    </source>
</evidence>